<evidence type="ECO:0000256" key="4">
    <source>
        <dbReference type="PROSITE-ProRule" id="PRU00228"/>
    </source>
</evidence>
<dbReference type="Proteomes" id="UP001567538">
    <property type="component" value="Unassembled WGS sequence"/>
</dbReference>
<dbReference type="PANTHER" id="PTHR15898:SF13">
    <property type="entry name" value="BIFUNCTIONAL APOPTOSIS REGULATOR"/>
    <property type="match status" value="1"/>
</dbReference>
<dbReference type="SMART" id="SM00184">
    <property type="entry name" value="RING"/>
    <property type="match status" value="2"/>
</dbReference>
<reference evidence="8 9" key="1">
    <citation type="submission" date="2024-06" db="EMBL/GenBank/DDBJ databases">
        <title>A chromosome level genome sequence of Diviner's sage (Salvia divinorum).</title>
        <authorList>
            <person name="Ford S.A."/>
            <person name="Ro D.-K."/>
            <person name="Ness R.W."/>
            <person name="Phillips M.A."/>
        </authorList>
    </citation>
    <scope>NUCLEOTIDE SEQUENCE [LARGE SCALE GENOMIC DNA]</scope>
    <source>
        <strain evidence="8">SAF-2024a</strain>
        <tissue evidence="8">Leaf</tissue>
    </source>
</reference>
<evidence type="ECO:0000256" key="3">
    <source>
        <dbReference type="ARBA" id="ARBA00022833"/>
    </source>
</evidence>
<gene>
    <name evidence="8" type="ORF">AAHA92_28872</name>
</gene>
<accession>A0ABD1FWH1</accession>
<keyword evidence="1" id="KW-0479">Metal-binding</keyword>
<dbReference type="Gene3D" id="3.30.40.10">
    <property type="entry name" value="Zinc/RING finger domain, C3HC4 (zinc finger)"/>
    <property type="match status" value="2"/>
</dbReference>
<dbReference type="PROSITE" id="PS00518">
    <property type="entry name" value="ZF_RING_1"/>
    <property type="match status" value="1"/>
</dbReference>
<feature type="domain" description="ZZ-type" evidence="7">
    <location>
        <begin position="247"/>
        <end position="311"/>
    </location>
</feature>
<feature type="compositionally biased region" description="Polar residues" evidence="5">
    <location>
        <begin position="220"/>
        <end position="242"/>
    </location>
</feature>
<dbReference type="SMART" id="SM00291">
    <property type="entry name" value="ZnF_ZZ"/>
    <property type="match status" value="1"/>
</dbReference>
<dbReference type="Pfam" id="PF13923">
    <property type="entry name" value="zf-C3HC4_2"/>
    <property type="match status" value="1"/>
</dbReference>
<dbReference type="FunFam" id="3.30.40.10:FF:000489">
    <property type="entry name" value="E3 ubiquitin-protein ligase PRT1"/>
    <property type="match status" value="1"/>
</dbReference>
<dbReference type="SUPFAM" id="SSF57850">
    <property type="entry name" value="RING/U-box"/>
    <property type="match status" value="3"/>
</dbReference>
<dbReference type="AlphaFoldDB" id="A0ABD1FWH1"/>
<evidence type="ECO:0000256" key="1">
    <source>
        <dbReference type="ARBA" id="ARBA00022723"/>
    </source>
</evidence>
<keyword evidence="3" id="KW-0862">Zinc</keyword>
<evidence type="ECO:0000256" key="5">
    <source>
        <dbReference type="SAM" id="MobiDB-lite"/>
    </source>
</evidence>
<dbReference type="InterPro" id="IPR000433">
    <property type="entry name" value="Znf_ZZ"/>
</dbReference>
<dbReference type="InterPro" id="IPR001841">
    <property type="entry name" value="Znf_RING"/>
</dbReference>
<name>A0ABD1FWH1_SALDI</name>
<keyword evidence="2 4" id="KW-0863">Zinc-finger</keyword>
<dbReference type="InterPro" id="IPR043145">
    <property type="entry name" value="Znf_ZZ_sf"/>
</dbReference>
<dbReference type="InterPro" id="IPR013083">
    <property type="entry name" value="Znf_RING/FYVE/PHD"/>
</dbReference>
<feature type="domain" description="RING-type" evidence="6">
    <location>
        <begin position="37"/>
        <end position="77"/>
    </location>
</feature>
<evidence type="ECO:0000259" key="6">
    <source>
        <dbReference type="PROSITE" id="PS50089"/>
    </source>
</evidence>
<organism evidence="8 9">
    <name type="scientific">Salvia divinorum</name>
    <name type="common">Maria pastora</name>
    <name type="synonym">Diviner's sage</name>
    <dbReference type="NCBI Taxonomy" id="28513"/>
    <lineage>
        <taxon>Eukaryota</taxon>
        <taxon>Viridiplantae</taxon>
        <taxon>Streptophyta</taxon>
        <taxon>Embryophyta</taxon>
        <taxon>Tracheophyta</taxon>
        <taxon>Spermatophyta</taxon>
        <taxon>Magnoliopsida</taxon>
        <taxon>eudicotyledons</taxon>
        <taxon>Gunneridae</taxon>
        <taxon>Pentapetalae</taxon>
        <taxon>asterids</taxon>
        <taxon>lamiids</taxon>
        <taxon>Lamiales</taxon>
        <taxon>Lamiaceae</taxon>
        <taxon>Nepetoideae</taxon>
        <taxon>Mentheae</taxon>
        <taxon>Salviinae</taxon>
        <taxon>Salvia</taxon>
        <taxon>Salvia subgen. Calosphace</taxon>
    </lineage>
</organism>
<dbReference type="GO" id="GO:0008270">
    <property type="term" value="F:zinc ion binding"/>
    <property type="evidence" value="ECO:0007669"/>
    <property type="project" value="UniProtKB-KW"/>
</dbReference>
<evidence type="ECO:0000313" key="8">
    <source>
        <dbReference type="EMBL" id="KAL1536185.1"/>
    </source>
</evidence>
<dbReference type="PANTHER" id="PTHR15898">
    <property type="entry name" value="BIFUNCTIONAL APOPTOSIS REGULATOR"/>
    <property type="match status" value="1"/>
</dbReference>
<feature type="region of interest" description="Disordered" evidence="5">
    <location>
        <begin position="215"/>
        <end position="242"/>
    </location>
</feature>
<evidence type="ECO:0000259" key="7">
    <source>
        <dbReference type="PROSITE" id="PS50135"/>
    </source>
</evidence>
<comment type="caution">
    <text evidence="8">The sequence shown here is derived from an EMBL/GenBank/DDBJ whole genome shotgun (WGS) entry which is preliminary data.</text>
</comment>
<evidence type="ECO:0000256" key="2">
    <source>
        <dbReference type="ARBA" id="ARBA00022771"/>
    </source>
</evidence>
<dbReference type="EMBL" id="JBEAFC010000011">
    <property type="protein sequence ID" value="KAL1536185.1"/>
    <property type="molecule type" value="Genomic_DNA"/>
</dbReference>
<dbReference type="InterPro" id="IPR017907">
    <property type="entry name" value="Znf_RING_CS"/>
</dbReference>
<keyword evidence="9" id="KW-1185">Reference proteome</keyword>
<dbReference type="FunFam" id="3.30.60.90:FF:000014">
    <property type="entry name" value="E3 ubiquitin-protein ligase PRT1"/>
    <property type="match status" value="1"/>
</dbReference>
<dbReference type="PROSITE" id="PS50135">
    <property type="entry name" value="ZF_ZZ_2"/>
    <property type="match status" value="1"/>
</dbReference>
<evidence type="ECO:0000313" key="9">
    <source>
        <dbReference type="Proteomes" id="UP001567538"/>
    </source>
</evidence>
<dbReference type="Pfam" id="PF13920">
    <property type="entry name" value="zf-C3HC4_3"/>
    <property type="match status" value="1"/>
</dbReference>
<feature type="domain" description="RING-type" evidence="6">
    <location>
        <begin position="144"/>
        <end position="181"/>
    </location>
</feature>
<sequence length="338" mass="37992">MKFNTHSPKAWEIKCVADRAQMEEEEEEEEFPNEFQCCVCLDIMYKPVVLACGHISCFWCTHKAMDFYMQSHCPVCRNPYNHFPRSCGLLHFLLLKLYPSPYNRRAEQVAEEEKVHGCASPQFEGNIIEPQLSEVDGAQDATECAVCKQLLYRPVVLNCGHVYCESCIQPDDSMYRCPVCQSSHPRGIPSVCLFLHHFLEEYFPEEYSGRKESLAHCHSHSPSGSSAGKQEQSAKASVQPSGRANFHPGVGCDYCGILPITGVRYKCKDCVEKIGFDLCESCYKISAKLPGRFNQQHTMDHKFDAIQPNHFIMVLSSFGAELSAEDDGSGFGSEDDGP</sequence>
<proteinExistence type="predicted"/>
<dbReference type="Gene3D" id="3.30.60.90">
    <property type="match status" value="1"/>
</dbReference>
<protein>
    <submittedName>
        <fullName evidence="8">E3 ubiquitin-protein ligase PRT1-like</fullName>
    </submittedName>
</protein>
<dbReference type="PROSITE" id="PS50089">
    <property type="entry name" value="ZF_RING_2"/>
    <property type="match status" value="2"/>
</dbReference>
<dbReference type="Pfam" id="PF00569">
    <property type="entry name" value="ZZ"/>
    <property type="match status" value="1"/>
</dbReference>